<evidence type="ECO:0000313" key="3">
    <source>
        <dbReference type="Proteomes" id="UP000182658"/>
    </source>
</evidence>
<keyword evidence="3" id="KW-1185">Reference proteome</keyword>
<reference evidence="2 3" key="1">
    <citation type="submission" date="2016-10" db="EMBL/GenBank/DDBJ databases">
        <title>Draft genome sequence of Coniochaeta ligniaria NRRL30616, a lignocellulolytic fungus for bioabatement of inhibitors in plant biomass hydrolysates.</title>
        <authorList>
            <consortium name="DOE Joint Genome Institute"/>
            <person name="Jimenez D.J."/>
            <person name="Hector R.E."/>
            <person name="Riley R."/>
            <person name="Sun H."/>
            <person name="Grigoriev I.V."/>
            <person name="Van Elsas J.D."/>
            <person name="Nichols N.N."/>
        </authorList>
    </citation>
    <scope>NUCLEOTIDE SEQUENCE [LARGE SCALE GENOMIC DNA]</scope>
    <source>
        <strain evidence="2 3">NRRL 30616</strain>
    </source>
</reference>
<evidence type="ECO:0000256" key="1">
    <source>
        <dbReference type="SAM" id="MobiDB-lite"/>
    </source>
</evidence>
<name>A0A1J7ILZ2_9PEZI</name>
<organism evidence="2 3">
    <name type="scientific">Coniochaeta ligniaria NRRL 30616</name>
    <dbReference type="NCBI Taxonomy" id="1408157"/>
    <lineage>
        <taxon>Eukaryota</taxon>
        <taxon>Fungi</taxon>
        <taxon>Dikarya</taxon>
        <taxon>Ascomycota</taxon>
        <taxon>Pezizomycotina</taxon>
        <taxon>Sordariomycetes</taxon>
        <taxon>Sordariomycetidae</taxon>
        <taxon>Coniochaetales</taxon>
        <taxon>Coniochaetaceae</taxon>
        <taxon>Coniochaeta</taxon>
    </lineage>
</organism>
<evidence type="ECO:0000313" key="2">
    <source>
        <dbReference type="EMBL" id="OIW22153.1"/>
    </source>
</evidence>
<sequence>MNSSDDNGGRKRRTALDEQAAALTGPQPKTSKKCKRGKKGKTPALAAPAQAAPEQPSSSATELASEHQINLVKNKGCKRAQQKAKQRSSSAADTGNIDPTVDTAPASPDNSNSVALKGWALRKEGCRERSIAQAGCPELNVSDEHTHHNASAAVAAAANHVLEIDGRFSSPRTQLLSTGVHGFRNSSFAPSEHRNQTYCGPLK</sequence>
<feature type="compositionally biased region" description="Basic residues" evidence="1">
    <location>
        <begin position="30"/>
        <end position="41"/>
    </location>
</feature>
<accession>A0A1J7ILZ2</accession>
<dbReference type="InParanoid" id="A0A1J7ILZ2"/>
<feature type="compositionally biased region" description="Basic residues" evidence="1">
    <location>
        <begin position="75"/>
        <end position="86"/>
    </location>
</feature>
<dbReference type="AlphaFoldDB" id="A0A1J7ILZ2"/>
<feature type="compositionally biased region" description="Low complexity" evidence="1">
    <location>
        <begin position="42"/>
        <end position="60"/>
    </location>
</feature>
<proteinExistence type="predicted"/>
<gene>
    <name evidence="2" type="ORF">CONLIGDRAFT_687810</name>
</gene>
<dbReference type="EMBL" id="KV875147">
    <property type="protein sequence ID" value="OIW22153.1"/>
    <property type="molecule type" value="Genomic_DNA"/>
</dbReference>
<dbReference type="Proteomes" id="UP000182658">
    <property type="component" value="Unassembled WGS sequence"/>
</dbReference>
<protein>
    <submittedName>
        <fullName evidence="2">Uncharacterized protein</fullName>
    </submittedName>
</protein>
<feature type="region of interest" description="Disordered" evidence="1">
    <location>
        <begin position="1"/>
        <end position="115"/>
    </location>
</feature>